<evidence type="ECO:0000313" key="2">
    <source>
        <dbReference type="Proteomes" id="UP000789525"/>
    </source>
</evidence>
<proteinExistence type="predicted"/>
<comment type="caution">
    <text evidence="1">The sequence shown here is derived from an EMBL/GenBank/DDBJ whole genome shotgun (WGS) entry which is preliminary data.</text>
</comment>
<accession>A0ACA9M9F3</accession>
<reference evidence="1" key="1">
    <citation type="submission" date="2021-06" db="EMBL/GenBank/DDBJ databases">
        <authorList>
            <person name="Kallberg Y."/>
            <person name="Tangrot J."/>
            <person name="Rosling A."/>
        </authorList>
    </citation>
    <scope>NUCLEOTIDE SEQUENCE</scope>
    <source>
        <strain evidence="1">CL356</strain>
    </source>
</reference>
<gene>
    <name evidence="1" type="ORF">ACOLOM_LOCUS5660</name>
</gene>
<organism evidence="1 2">
    <name type="scientific">Acaulospora colombiana</name>
    <dbReference type="NCBI Taxonomy" id="27376"/>
    <lineage>
        <taxon>Eukaryota</taxon>
        <taxon>Fungi</taxon>
        <taxon>Fungi incertae sedis</taxon>
        <taxon>Mucoromycota</taxon>
        <taxon>Glomeromycotina</taxon>
        <taxon>Glomeromycetes</taxon>
        <taxon>Diversisporales</taxon>
        <taxon>Acaulosporaceae</taxon>
        <taxon>Acaulospora</taxon>
    </lineage>
</organism>
<dbReference type="EMBL" id="CAJVPT010010691">
    <property type="protein sequence ID" value="CAG8572672.1"/>
    <property type="molecule type" value="Genomic_DNA"/>
</dbReference>
<dbReference type="Proteomes" id="UP000789525">
    <property type="component" value="Unassembled WGS sequence"/>
</dbReference>
<keyword evidence="2" id="KW-1185">Reference proteome</keyword>
<protein>
    <submittedName>
        <fullName evidence="1">16126_t:CDS:1</fullName>
    </submittedName>
</protein>
<sequence>MEGGGIKYFETPPNRLSHALNLVYFTGYTTLRGADLPRQIHMRQDERIELGPNHL</sequence>
<evidence type="ECO:0000313" key="1">
    <source>
        <dbReference type="EMBL" id="CAG8572672.1"/>
    </source>
</evidence>
<name>A0ACA9M9F3_9GLOM</name>